<keyword evidence="4" id="KW-1185">Reference proteome</keyword>
<gene>
    <name evidence="3" type="primary">ASTN2_2</name>
    <name evidence="3" type="ORF">EYF80_006517</name>
</gene>
<dbReference type="GO" id="GO:0005768">
    <property type="term" value="C:endosome"/>
    <property type="evidence" value="ECO:0007669"/>
    <property type="project" value="TreeGrafter"/>
</dbReference>
<dbReference type="GO" id="GO:0001764">
    <property type="term" value="P:neuron migration"/>
    <property type="evidence" value="ECO:0007669"/>
    <property type="project" value="InterPro"/>
</dbReference>
<evidence type="ECO:0000313" key="4">
    <source>
        <dbReference type="Proteomes" id="UP000314294"/>
    </source>
</evidence>
<evidence type="ECO:0000313" key="3">
    <source>
        <dbReference type="EMBL" id="TNN83184.1"/>
    </source>
</evidence>
<dbReference type="Proteomes" id="UP000314294">
    <property type="component" value="Unassembled WGS sequence"/>
</dbReference>
<reference evidence="3 4" key="1">
    <citation type="submission" date="2019-03" db="EMBL/GenBank/DDBJ databases">
        <title>First draft genome of Liparis tanakae, snailfish: a comprehensive survey of snailfish specific genes.</title>
        <authorList>
            <person name="Kim W."/>
            <person name="Song I."/>
            <person name="Jeong J.-H."/>
            <person name="Kim D."/>
            <person name="Kim S."/>
            <person name="Ryu S."/>
            <person name="Song J.Y."/>
            <person name="Lee S.K."/>
        </authorList>
    </citation>
    <scope>NUCLEOTIDE SEQUENCE [LARGE SCALE GENOMIC DNA]</scope>
    <source>
        <tissue evidence="3">Muscle</tissue>
    </source>
</reference>
<dbReference type="InterPro" id="IPR026995">
    <property type="entry name" value="Astrotactin"/>
</dbReference>
<evidence type="ECO:0000259" key="2">
    <source>
        <dbReference type="Pfam" id="PF19441"/>
    </source>
</evidence>
<dbReference type="InterPro" id="IPR045575">
    <property type="entry name" value="ASTN_1_2_N"/>
</dbReference>
<dbReference type="AlphaFoldDB" id="A0A4Z2J027"/>
<dbReference type="GO" id="GO:0016020">
    <property type="term" value="C:membrane"/>
    <property type="evidence" value="ECO:0007669"/>
    <property type="project" value="TreeGrafter"/>
</dbReference>
<dbReference type="GO" id="GO:0007158">
    <property type="term" value="P:neuron cell-cell adhesion"/>
    <property type="evidence" value="ECO:0007669"/>
    <property type="project" value="TreeGrafter"/>
</dbReference>
<dbReference type="EMBL" id="SRLO01000034">
    <property type="protein sequence ID" value="TNN83184.1"/>
    <property type="molecule type" value="Genomic_DNA"/>
</dbReference>
<dbReference type="Pfam" id="PF19441">
    <property type="entry name" value="ASTN_1_2_N"/>
    <property type="match status" value="1"/>
</dbReference>
<name>A0A4Z2J027_9TELE</name>
<feature type="domain" description="Astrotactin-1/2 N-terminal" evidence="2">
    <location>
        <begin position="12"/>
        <end position="63"/>
    </location>
</feature>
<evidence type="ECO:0000256" key="1">
    <source>
        <dbReference type="SAM" id="MobiDB-lite"/>
    </source>
</evidence>
<comment type="caution">
    <text evidence="3">The sequence shown here is derived from an EMBL/GenBank/DDBJ whole genome shotgun (WGS) entry which is preliminary data.</text>
</comment>
<dbReference type="OrthoDB" id="9934301at2759"/>
<accession>A0A4Z2J027</accession>
<sequence>MPSACSSTTHALREEAMMSTYFETVEDLLVSFGPVRDCSKDNGGCKKNFKCVTDRKLESSGCMYRETGNFRGEALGSMARAPFVKITTDDLTERFYRVPPPPSFPIPTLESLGSGLTRDNK</sequence>
<proteinExistence type="predicted"/>
<feature type="region of interest" description="Disordered" evidence="1">
    <location>
        <begin position="97"/>
        <end position="121"/>
    </location>
</feature>
<organism evidence="3 4">
    <name type="scientific">Liparis tanakae</name>
    <name type="common">Tanaka's snailfish</name>
    <dbReference type="NCBI Taxonomy" id="230148"/>
    <lineage>
        <taxon>Eukaryota</taxon>
        <taxon>Metazoa</taxon>
        <taxon>Chordata</taxon>
        <taxon>Craniata</taxon>
        <taxon>Vertebrata</taxon>
        <taxon>Euteleostomi</taxon>
        <taxon>Actinopterygii</taxon>
        <taxon>Neopterygii</taxon>
        <taxon>Teleostei</taxon>
        <taxon>Neoteleostei</taxon>
        <taxon>Acanthomorphata</taxon>
        <taxon>Eupercaria</taxon>
        <taxon>Perciformes</taxon>
        <taxon>Cottioidei</taxon>
        <taxon>Cottales</taxon>
        <taxon>Liparidae</taxon>
        <taxon>Liparis</taxon>
    </lineage>
</organism>
<protein>
    <submittedName>
        <fullName evidence="3">Astrotactin-2</fullName>
    </submittedName>
</protein>
<dbReference type="PANTHER" id="PTHR16592">
    <property type="entry name" value="ASTROTACTIN-1-LIKE"/>
    <property type="match status" value="1"/>
</dbReference>
<dbReference type="PANTHER" id="PTHR16592:SF2">
    <property type="entry name" value="ASTROTACTIN-2"/>
    <property type="match status" value="1"/>
</dbReference>